<gene>
    <name evidence="1" type="ORF">PSYICH_LOCUS14829</name>
</gene>
<dbReference type="AlphaFoldDB" id="A0A9P0D9J4"/>
<evidence type="ECO:0000313" key="2">
    <source>
        <dbReference type="Proteomes" id="UP001153636"/>
    </source>
</evidence>
<dbReference type="Proteomes" id="UP001153636">
    <property type="component" value="Chromosome 8"/>
</dbReference>
<dbReference type="OrthoDB" id="6613179at2759"/>
<protein>
    <submittedName>
        <fullName evidence="1">Uncharacterized protein</fullName>
    </submittedName>
</protein>
<proteinExistence type="predicted"/>
<sequence length="145" mass="17341">MEQNYPSGWEKKKRQKAKKQEIQRLSGSLLKFTQRASSQAINEIEQPEVQHLLSPSPSTSCYQLDKNKHSRARRKNVTLEPTLLGQITTNWFYKQLPSGEKILRKWMIYTHEKRSLFFFCCRLFYINDKNVQFHHRIQQLVKIES</sequence>
<name>A0A9P0D9J4_9CUCU</name>
<organism evidence="1 2">
    <name type="scientific">Psylliodes chrysocephalus</name>
    <dbReference type="NCBI Taxonomy" id="3402493"/>
    <lineage>
        <taxon>Eukaryota</taxon>
        <taxon>Metazoa</taxon>
        <taxon>Ecdysozoa</taxon>
        <taxon>Arthropoda</taxon>
        <taxon>Hexapoda</taxon>
        <taxon>Insecta</taxon>
        <taxon>Pterygota</taxon>
        <taxon>Neoptera</taxon>
        <taxon>Endopterygota</taxon>
        <taxon>Coleoptera</taxon>
        <taxon>Polyphaga</taxon>
        <taxon>Cucujiformia</taxon>
        <taxon>Chrysomeloidea</taxon>
        <taxon>Chrysomelidae</taxon>
        <taxon>Galerucinae</taxon>
        <taxon>Alticini</taxon>
        <taxon>Psylliodes</taxon>
    </lineage>
</organism>
<dbReference type="EMBL" id="OV651820">
    <property type="protein sequence ID" value="CAH1114359.1"/>
    <property type="molecule type" value="Genomic_DNA"/>
</dbReference>
<keyword evidence="2" id="KW-1185">Reference proteome</keyword>
<accession>A0A9P0D9J4</accession>
<evidence type="ECO:0000313" key="1">
    <source>
        <dbReference type="EMBL" id="CAH1114359.1"/>
    </source>
</evidence>
<reference evidence="1" key="1">
    <citation type="submission" date="2022-01" db="EMBL/GenBank/DDBJ databases">
        <authorList>
            <person name="King R."/>
        </authorList>
    </citation>
    <scope>NUCLEOTIDE SEQUENCE</scope>
</reference>